<feature type="compositionally biased region" description="Basic and acidic residues" evidence="5">
    <location>
        <begin position="95"/>
        <end position="105"/>
    </location>
</feature>
<dbReference type="PANTHER" id="PTHR12247">
    <property type="entry name" value="POLYCOMB GROUP PROTEIN"/>
    <property type="match status" value="1"/>
</dbReference>
<keyword evidence="9" id="KW-1185">Reference proteome</keyword>
<dbReference type="GO" id="GO:0003677">
    <property type="term" value="F:DNA binding"/>
    <property type="evidence" value="ECO:0007669"/>
    <property type="project" value="InterPro"/>
</dbReference>
<feature type="compositionally biased region" description="Basic and acidic residues" evidence="5">
    <location>
        <begin position="172"/>
        <end position="185"/>
    </location>
</feature>
<evidence type="ECO:0000256" key="3">
    <source>
        <dbReference type="ARBA" id="ARBA00022853"/>
    </source>
</evidence>
<dbReference type="EMBL" id="CM015714">
    <property type="protein sequence ID" value="KAF3687381.1"/>
    <property type="molecule type" value="Genomic_DNA"/>
</dbReference>
<dbReference type="PROSITE" id="PS52014">
    <property type="entry name" value="SAMD1_WH"/>
    <property type="match status" value="1"/>
</dbReference>
<name>A0A6G1PAQ7_CHAAH</name>
<dbReference type="AlphaFoldDB" id="A0A6G1PAQ7"/>
<reference evidence="9" key="2">
    <citation type="submission" date="2019-02" db="EMBL/GenBank/DDBJ databases">
        <title>Opniocepnalus argus Var Kimnra genome.</title>
        <authorList>
            <person name="Zhou C."/>
            <person name="Xiao S."/>
        </authorList>
    </citation>
    <scope>NUCLEOTIDE SEQUENCE [LARGE SCALE GENOMIC DNA]</scope>
</reference>
<dbReference type="PROSITE" id="PS50105">
    <property type="entry name" value="SAM_DOMAIN"/>
    <property type="match status" value="1"/>
</dbReference>
<dbReference type="Pfam" id="PF21524">
    <property type="entry name" value="SAMD1_WH"/>
    <property type="match status" value="1"/>
</dbReference>
<keyword evidence="4" id="KW-0539">Nucleus</keyword>
<evidence type="ECO:0000256" key="2">
    <source>
        <dbReference type="ARBA" id="ARBA00022553"/>
    </source>
</evidence>
<dbReference type="PANTHER" id="PTHR12247:SF139">
    <property type="entry name" value="ATHERIN-RELATED"/>
    <property type="match status" value="1"/>
</dbReference>
<dbReference type="InterPro" id="IPR013761">
    <property type="entry name" value="SAM/pointed_sf"/>
</dbReference>
<dbReference type="SMART" id="SM00454">
    <property type="entry name" value="SAM"/>
    <property type="match status" value="1"/>
</dbReference>
<dbReference type="GO" id="GO:0005634">
    <property type="term" value="C:nucleus"/>
    <property type="evidence" value="ECO:0007669"/>
    <property type="project" value="UniProtKB-SubCell"/>
</dbReference>
<evidence type="ECO:0000313" key="8">
    <source>
        <dbReference type="EMBL" id="KAF3687381.1"/>
    </source>
</evidence>
<dbReference type="Gene3D" id="1.10.150.50">
    <property type="entry name" value="Transcription Factor, Ets-1"/>
    <property type="match status" value="1"/>
</dbReference>
<dbReference type="GO" id="GO:0006325">
    <property type="term" value="P:chromatin organization"/>
    <property type="evidence" value="ECO:0007669"/>
    <property type="project" value="UniProtKB-KW"/>
</dbReference>
<feature type="domain" description="SAMD1-like winged helix (WH)" evidence="7">
    <location>
        <begin position="1"/>
        <end position="75"/>
    </location>
</feature>
<reference evidence="8 9" key="1">
    <citation type="submission" date="2019-02" db="EMBL/GenBank/DDBJ databases">
        <title>Opniocepnalus argus genome.</title>
        <authorList>
            <person name="Zhou C."/>
            <person name="Xiao S."/>
        </authorList>
    </citation>
    <scope>NUCLEOTIDE SEQUENCE [LARGE SCALE GENOMIC DNA]</scope>
    <source>
        <strain evidence="8">OARG1902GOOAL</strain>
        <tissue evidence="8">Muscle</tissue>
    </source>
</reference>
<dbReference type="GO" id="GO:0042393">
    <property type="term" value="F:histone binding"/>
    <property type="evidence" value="ECO:0007669"/>
    <property type="project" value="TreeGrafter"/>
</dbReference>
<feature type="compositionally biased region" description="Acidic residues" evidence="5">
    <location>
        <begin position="117"/>
        <end position="127"/>
    </location>
</feature>
<sequence>MSEPNKYREWILETIDSLRSRKARPDLERICRMVRRRHGSDPDRTRTELEKLIQEQTVLKVSYKGSISYRNAAKVQRKSRKRSEFTAAGSSSAEAARDRTKHDHLNNNGDSAHSLTDPEEGEEDSEPSPDPCTQTSASDAGKKLKAVSSPSSGNGRLSCGATTGCAVGSGCRGEEKASAPRDKGLGQHGVGGCPSPGLGHRTSARDAGDGSRTLSSKSDAVCGGKEPGLSGADTQSKTCSGSVSSLPQQQRQKPAVPPKPKLRVGGGGTKTVGNHANSDLGDRLVASVRSLSERSLRGGSATATRGHIKPLGLKEILGYLSSQERLSEEKLTRGKVKVVMEREVARGRLRRTRCGNITLPLRGVVVEEPKPKNASTDRLVKSALQDKHTDKKPPSPSVQKNVPMEAAGEEEKQEENGEDQEEEDHQSSEEEGSLSPVAMTTEPGLLDKSIEDAEIQTTSEQESPHQQQQHGEGGIDSPTRTQFPPVQGALLSEWNSTHLEERAVISDQVDVVPQNQMQHDRISPTSLVFNSLECKTEVGVSSCLLTPTASPGDSGLSEEQVMNGGVSTGGFKDQLFFTKTWKSHCSKYINQQFVKSEGSSGSPVDWTVSDVVSYFTAAGFPEQAAAFRTQEIDGKSLLLMQRNDVLTGLSIRLGPALKIYERHVKVLQKTHFEDDDC</sequence>
<feature type="region of interest" description="Disordered" evidence="5">
    <location>
        <begin position="455"/>
        <end position="484"/>
    </location>
</feature>
<evidence type="ECO:0000256" key="5">
    <source>
        <dbReference type="SAM" id="MobiDB-lite"/>
    </source>
</evidence>
<feature type="domain" description="SAM" evidence="6">
    <location>
        <begin position="606"/>
        <end position="654"/>
    </location>
</feature>
<keyword evidence="3" id="KW-0156">Chromatin regulator</keyword>
<evidence type="ECO:0000256" key="1">
    <source>
        <dbReference type="ARBA" id="ARBA00004123"/>
    </source>
</evidence>
<proteinExistence type="predicted"/>
<evidence type="ECO:0000259" key="6">
    <source>
        <dbReference type="PROSITE" id="PS50105"/>
    </source>
</evidence>
<evidence type="ECO:0000259" key="7">
    <source>
        <dbReference type="PROSITE" id="PS52014"/>
    </source>
</evidence>
<feature type="region of interest" description="Disordered" evidence="5">
    <location>
        <begin position="71"/>
        <end position="281"/>
    </location>
</feature>
<comment type="subcellular location">
    <subcellularLocation>
        <location evidence="1">Nucleus</location>
    </subcellularLocation>
</comment>
<keyword evidence="2" id="KW-0597">Phosphoprotein</keyword>
<dbReference type="CDD" id="cd09583">
    <property type="entry name" value="SAM_Atherin-like"/>
    <property type="match status" value="1"/>
</dbReference>
<dbReference type="GO" id="GO:0045892">
    <property type="term" value="P:negative regulation of DNA-templated transcription"/>
    <property type="evidence" value="ECO:0007669"/>
    <property type="project" value="TreeGrafter"/>
</dbReference>
<dbReference type="Proteomes" id="UP000503349">
    <property type="component" value="Chromosome 3"/>
</dbReference>
<evidence type="ECO:0000256" key="4">
    <source>
        <dbReference type="ARBA" id="ARBA00023242"/>
    </source>
</evidence>
<organism evidence="8 9">
    <name type="scientific">Channa argus</name>
    <name type="common">Northern snakehead</name>
    <name type="synonym">Ophicephalus argus</name>
    <dbReference type="NCBI Taxonomy" id="215402"/>
    <lineage>
        <taxon>Eukaryota</taxon>
        <taxon>Metazoa</taxon>
        <taxon>Chordata</taxon>
        <taxon>Craniata</taxon>
        <taxon>Vertebrata</taxon>
        <taxon>Euteleostomi</taxon>
        <taxon>Actinopterygii</taxon>
        <taxon>Neopterygii</taxon>
        <taxon>Teleostei</taxon>
        <taxon>Neoteleostei</taxon>
        <taxon>Acanthomorphata</taxon>
        <taxon>Anabantaria</taxon>
        <taxon>Anabantiformes</taxon>
        <taxon>Channoidei</taxon>
        <taxon>Channidae</taxon>
        <taxon>Channa</taxon>
    </lineage>
</organism>
<accession>A0A6G1PAQ7</accession>
<dbReference type="InterPro" id="IPR056983">
    <property type="entry name" value="SAMD1-like_SHD"/>
</dbReference>
<dbReference type="Pfam" id="PF00536">
    <property type="entry name" value="SAM_1"/>
    <property type="match status" value="1"/>
</dbReference>
<feature type="compositionally biased region" description="Acidic residues" evidence="5">
    <location>
        <begin position="407"/>
        <end position="432"/>
    </location>
</feature>
<feature type="region of interest" description="Disordered" evidence="5">
    <location>
        <begin position="383"/>
        <end position="439"/>
    </location>
</feature>
<dbReference type="InterPro" id="IPR048589">
    <property type="entry name" value="SAMD1-like_WH"/>
</dbReference>
<dbReference type="Pfam" id="PF24971">
    <property type="entry name" value="SAMD1_SHD"/>
    <property type="match status" value="1"/>
</dbReference>
<dbReference type="InterPro" id="IPR050548">
    <property type="entry name" value="PcG_chromatin_remod_factors"/>
</dbReference>
<evidence type="ECO:0000313" key="9">
    <source>
        <dbReference type="Proteomes" id="UP000503349"/>
    </source>
</evidence>
<feature type="compositionally biased region" description="Basic and acidic residues" evidence="5">
    <location>
        <begin position="383"/>
        <end position="393"/>
    </location>
</feature>
<feature type="compositionally biased region" description="Low complexity" evidence="5">
    <location>
        <begin position="456"/>
        <end position="470"/>
    </location>
</feature>
<dbReference type="GO" id="GO:0003682">
    <property type="term" value="F:chromatin binding"/>
    <property type="evidence" value="ECO:0007669"/>
    <property type="project" value="TreeGrafter"/>
</dbReference>
<dbReference type="InterPro" id="IPR001660">
    <property type="entry name" value="SAM"/>
</dbReference>
<gene>
    <name evidence="8" type="ORF">EXN66_Car003053</name>
</gene>
<dbReference type="SUPFAM" id="SSF47769">
    <property type="entry name" value="SAM/Pointed domain"/>
    <property type="match status" value="1"/>
</dbReference>
<feature type="compositionally biased region" description="Polar residues" evidence="5">
    <location>
        <begin position="232"/>
        <end position="252"/>
    </location>
</feature>
<protein>
    <submittedName>
        <fullName evidence="8">Atherin Sterile alpha motif domain-containing protein 1</fullName>
    </submittedName>
</protein>